<dbReference type="Pfam" id="PF24517">
    <property type="entry name" value="CBM96"/>
    <property type="match status" value="1"/>
</dbReference>
<sequence length="922" mass="99116">MSPSWRRLAVLILVAACLVPAPPAAAAALSDAGFFGRWSAGAWTVGPRLNYALAGLKPVESAVKAGAYALAKQRLLDYYRARPAIEAGGFSHTTWPGALELTASHIWTLGSGEVYIKTLTFGPGEKTVTADVTSSITSGKPGFFLMSRYKDAVIALINSRSKGSGKPTLRLTLADGSVKTLHPTHDTYIWAAHPGSVYGTKYYMQVSDQGAGPFTGETRKAYLRFDLDGVTGVKKAELTLTGTADTAKDIMLYGNAETFDEATRTWSNTVQNTFSWEGDPGGFDWKLPGGADKEYLIADMEYLYQLPRFYFAGPLALEYQKTGNEQYARTLIGLMTDFIKDADAYDAIQGAGSYPGNLHAARRLHNWIAAYEILRKSPSLTPEANTAILKTMNRAGLYLQENVNATPNKMQSQKITLLHASVYFPEFRVAPAWRTNAANFLSAQLNDSTYADGGYKESTDAYLRGYLSQYVDVVAYMQRNGIAFTATAKLRQLARFLMDQSYPSGYGPAYGDSDSLDLRSTLGKLGQLLNDPELLYAGTSGKSGEKPAHTSALYPDTRVAVSRSGWTADDSHLRINADRGNHSHPDELAITAYAYGRPLLPDMGTFTYSTDARAQWLRKTTEAHNTIEIDDNPQTSTAAGAISPLITNPAFDLIGAYTDSSAGARHERSVLSLHSGLWVVSDRLTPVDTARHRYEQNWHFASGAKPSIRSGTEATTTAFATGANLTIVPADPAEVASTLRDGFYAPRFYSVENAKYASYVKTDTGQQTFDTLLVPSRGAADTSVTVERLPVGTIPSYQATALSLNGGAGVYYKSWTPKAPRAFGSYTFDGQLLYADAGSIVMVDGSSVERAGATLVKAPAAVKDLAVTFGGDGTVRIDGSGLTASTDPARAIAIAAPNAAKVILNGNVVPFERAGALIYAAA</sequence>
<dbReference type="InterPro" id="IPR012480">
    <property type="entry name" value="Hepar_II_III_C"/>
</dbReference>
<evidence type="ECO:0000313" key="11">
    <source>
        <dbReference type="EMBL" id="RVX40841.1"/>
    </source>
</evidence>
<keyword evidence="5" id="KW-0574">Periplasm</keyword>
<gene>
    <name evidence="11" type="ORF">EDD27_3277</name>
</gene>
<evidence type="ECO:0000256" key="4">
    <source>
        <dbReference type="ARBA" id="ARBA00022729"/>
    </source>
</evidence>
<dbReference type="InterPro" id="IPR008929">
    <property type="entry name" value="Chondroitin_lyas"/>
</dbReference>
<keyword evidence="4 7" id="KW-0732">Signal</keyword>
<evidence type="ECO:0000259" key="9">
    <source>
        <dbReference type="Pfam" id="PF16889"/>
    </source>
</evidence>
<dbReference type="Pfam" id="PF16889">
    <property type="entry name" value="Hepar_II_III_N"/>
    <property type="match status" value="1"/>
</dbReference>
<dbReference type="GO" id="GO:0005576">
    <property type="term" value="C:extracellular region"/>
    <property type="evidence" value="ECO:0007669"/>
    <property type="project" value="UniProtKB-SubCell"/>
</dbReference>
<dbReference type="RefSeq" id="WP_127933169.1">
    <property type="nucleotide sequence ID" value="NZ_SAUN01000001.1"/>
</dbReference>
<dbReference type="Gene3D" id="1.50.10.100">
    <property type="entry name" value="Chondroitin AC/alginate lyase"/>
    <property type="match status" value="1"/>
</dbReference>
<dbReference type="GO" id="GO:0016829">
    <property type="term" value="F:lyase activity"/>
    <property type="evidence" value="ECO:0007669"/>
    <property type="project" value="UniProtKB-KW"/>
</dbReference>
<keyword evidence="3" id="KW-0964">Secreted</keyword>
<evidence type="ECO:0000256" key="5">
    <source>
        <dbReference type="ARBA" id="ARBA00022764"/>
    </source>
</evidence>
<protein>
    <submittedName>
        <fullName evidence="11">Heparinase II/III-like protein</fullName>
    </submittedName>
</protein>
<comment type="subcellular location">
    <subcellularLocation>
        <location evidence="1">Periplasm</location>
    </subcellularLocation>
    <subcellularLocation>
        <location evidence="2">Secreted</location>
    </subcellularLocation>
</comment>
<keyword evidence="6" id="KW-0456">Lyase</keyword>
<feature type="domain" description="Heparinase II/III-like C-terminal" evidence="8">
    <location>
        <begin position="579"/>
        <end position="748"/>
    </location>
</feature>
<evidence type="ECO:0000259" key="8">
    <source>
        <dbReference type="Pfam" id="PF07940"/>
    </source>
</evidence>
<evidence type="ECO:0000256" key="2">
    <source>
        <dbReference type="ARBA" id="ARBA00004613"/>
    </source>
</evidence>
<evidence type="ECO:0000259" key="10">
    <source>
        <dbReference type="Pfam" id="PF24517"/>
    </source>
</evidence>
<accession>A0A438M5A8</accession>
<name>A0A438M5A8_9ACTN</name>
<evidence type="ECO:0000256" key="1">
    <source>
        <dbReference type="ARBA" id="ARBA00004418"/>
    </source>
</evidence>
<evidence type="ECO:0000313" key="12">
    <source>
        <dbReference type="Proteomes" id="UP000284824"/>
    </source>
</evidence>
<organism evidence="11 12">
    <name type="scientific">Nonomuraea polychroma</name>
    <dbReference type="NCBI Taxonomy" id="46176"/>
    <lineage>
        <taxon>Bacteria</taxon>
        <taxon>Bacillati</taxon>
        <taxon>Actinomycetota</taxon>
        <taxon>Actinomycetes</taxon>
        <taxon>Streptosporangiales</taxon>
        <taxon>Streptosporangiaceae</taxon>
        <taxon>Nonomuraea</taxon>
    </lineage>
</organism>
<proteinExistence type="predicted"/>
<comment type="caution">
    <text evidence="11">The sequence shown here is derived from an EMBL/GenBank/DDBJ whole genome shotgun (WGS) entry which is preliminary data.</text>
</comment>
<dbReference type="AlphaFoldDB" id="A0A438M5A8"/>
<keyword evidence="12" id="KW-1185">Reference proteome</keyword>
<dbReference type="Pfam" id="PF07940">
    <property type="entry name" value="Hepar_II_III_C"/>
    <property type="match status" value="1"/>
</dbReference>
<dbReference type="Proteomes" id="UP000284824">
    <property type="component" value="Unassembled WGS sequence"/>
</dbReference>
<dbReference type="InterPro" id="IPR055372">
    <property type="entry name" value="CBM96"/>
</dbReference>
<reference evidence="11 12" key="1">
    <citation type="submission" date="2019-01" db="EMBL/GenBank/DDBJ databases">
        <title>Sequencing the genomes of 1000 actinobacteria strains.</title>
        <authorList>
            <person name="Klenk H.-P."/>
        </authorList>
    </citation>
    <scope>NUCLEOTIDE SEQUENCE [LARGE SCALE GENOMIC DNA]</scope>
    <source>
        <strain evidence="11 12">DSM 43925</strain>
    </source>
</reference>
<dbReference type="NCBIfam" id="NF033679">
    <property type="entry name" value="DNRLRE_dom"/>
    <property type="match status" value="1"/>
</dbReference>
<feature type="domain" description="Carbohydrate-binding module family 96" evidence="10">
    <location>
        <begin position="179"/>
        <end position="268"/>
    </location>
</feature>
<feature type="signal peptide" evidence="7">
    <location>
        <begin position="1"/>
        <end position="26"/>
    </location>
</feature>
<feature type="chain" id="PRO_5019041873" evidence="7">
    <location>
        <begin position="27"/>
        <end position="922"/>
    </location>
</feature>
<evidence type="ECO:0000256" key="6">
    <source>
        <dbReference type="ARBA" id="ARBA00023239"/>
    </source>
</evidence>
<dbReference type="GO" id="GO:0042597">
    <property type="term" value="C:periplasmic space"/>
    <property type="evidence" value="ECO:0007669"/>
    <property type="project" value="UniProtKB-SubCell"/>
</dbReference>
<dbReference type="PANTHER" id="PTHR39210">
    <property type="entry name" value="HEPARIN-SULFATE LYASE"/>
    <property type="match status" value="1"/>
</dbReference>
<feature type="domain" description="Heparin-sulfate lyase N-terminal" evidence="9">
    <location>
        <begin position="283"/>
        <end position="518"/>
    </location>
</feature>
<dbReference type="PANTHER" id="PTHR39210:SF1">
    <property type="entry name" value="HEPARIN-SULFATE LYASE"/>
    <property type="match status" value="1"/>
</dbReference>
<dbReference type="InterPro" id="IPR031680">
    <property type="entry name" value="Hepar_II_III_N"/>
</dbReference>
<evidence type="ECO:0000256" key="3">
    <source>
        <dbReference type="ARBA" id="ARBA00022525"/>
    </source>
</evidence>
<evidence type="ECO:0000256" key="7">
    <source>
        <dbReference type="SAM" id="SignalP"/>
    </source>
</evidence>
<dbReference type="SUPFAM" id="SSF48230">
    <property type="entry name" value="Chondroitin AC/alginate lyase"/>
    <property type="match status" value="1"/>
</dbReference>
<dbReference type="EMBL" id="SAUN01000001">
    <property type="protein sequence ID" value="RVX40841.1"/>
    <property type="molecule type" value="Genomic_DNA"/>
</dbReference>
<dbReference type="Gene3D" id="2.70.98.70">
    <property type="match status" value="1"/>
</dbReference>
<dbReference type="OrthoDB" id="99456at2"/>